<evidence type="ECO:0000256" key="2">
    <source>
        <dbReference type="SAM" id="MobiDB-lite"/>
    </source>
</evidence>
<dbReference type="SMART" id="SM00353">
    <property type="entry name" value="HLH"/>
    <property type="match status" value="1"/>
</dbReference>
<dbReference type="Proteomes" id="UP000664132">
    <property type="component" value="Unassembled WGS sequence"/>
</dbReference>
<dbReference type="SUPFAM" id="SSF47459">
    <property type="entry name" value="HLH, helix-loop-helix DNA-binding domain"/>
    <property type="match status" value="1"/>
</dbReference>
<dbReference type="Pfam" id="PF00010">
    <property type="entry name" value="HLH"/>
    <property type="match status" value="1"/>
</dbReference>
<dbReference type="OrthoDB" id="2133190at2759"/>
<dbReference type="AlphaFoldDB" id="A0A8H7T6L5"/>
<dbReference type="Gene3D" id="4.10.280.10">
    <property type="entry name" value="Helix-loop-helix DNA-binding domain"/>
    <property type="match status" value="1"/>
</dbReference>
<feature type="coiled-coil region" evidence="1">
    <location>
        <begin position="224"/>
        <end position="265"/>
    </location>
</feature>
<accession>A0A8H7T6L5</accession>
<dbReference type="InterPro" id="IPR011598">
    <property type="entry name" value="bHLH_dom"/>
</dbReference>
<dbReference type="EMBL" id="JAFJYH010000198">
    <property type="protein sequence ID" value="KAG4416089.1"/>
    <property type="molecule type" value="Genomic_DNA"/>
</dbReference>
<dbReference type="PANTHER" id="PTHR47336">
    <property type="entry name" value="TRANSCRIPTION FACTOR HMS1-RELATED"/>
    <property type="match status" value="1"/>
</dbReference>
<gene>
    <name evidence="4" type="ORF">IFR04_010792</name>
</gene>
<evidence type="ECO:0000259" key="3">
    <source>
        <dbReference type="PROSITE" id="PS50888"/>
    </source>
</evidence>
<protein>
    <recommendedName>
        <fullName evidence="3">BHLH domain-containing protein</fullName>
    </recommendedName>
</protein>
<evidence type="ECO:0000256" key="1">
    <source>
        <dbReference type="SAM" id="Coils"/>
    </source>
</evidence>
<dbReference type="PANTHER" id="PTHR47336:SF3">
    <property type="entry name" value="SERINE-RICH PROTEIN TYE7"/>
    <property type="match status" value="1"/>
</dbReference>
<evidence type="ECO:0000313" key="5">
    <source>
        <dbReference type="Proteomes" id="UP000664132"/>
    </source>
</evidence>
<organism evidence="4 5">
    <name type="scientific">Cadophora malorum</name>
    <dbReference type="NCBI Taxonomy" id="108018"/>
    <lineage>
        <taxon>Eukaryota</taxon>
        <taxon>Fungi</taxon>
        <taxon>Dikarya</taxon>
        <taxon>Ascomycota</taxon>
        <taxon>Pezizomycotina</taxon>
        <taxon>Leotiomycetes</taxon>
        <taxon>Helotiales</taxon>
        <taxon>Ploettnerulaceae</taxon>
        <taxon>Cadophora</taxon>
    </lineage>
</organism>
<evidence type="ECO:0000313" key="4">
    <source>
        <dbReference type="EMBL" id="KAG4416089.1"/>
    </source>
</evidence>
<dbReference type="PROSITE" id="PS50888">
    <property type="entry name" value="BHLH"/>
    <property type="match status" value="1"/>
</dbReference>
<dbReference type="InterPro" id="IPR052099">
    <property type="entry name" value="Regulatory_TF_Diverse"/>
</dbReference>
<sequence length="276" mass="31027">MADSFAFGNNNIYTSSSPDPCFTTSPFSNEFYPAFNQNGSYQSDLQPLSPTWDSFIATPQFPTPDQEFPSTTSDYFTKDALLFTESPIEESPQTPKFSGDYVSLFPLQNEDPCKSSASSVIDHMSISHATPPTSTTNSKRRTKSESSHSEKSSQSPSSESEKRRYSSRRSSKGSTRSTGAHRLNHNTIEKRYRTNLNEQISNLWHVVATEEEPDSQQPSKSAVLAAARKYILELQMQNKRAETDLEEARKKCKTYEQLLTDHLRNTGVKVARIGRP</sequence>
<dbReference type="CDD" id="cd11395">
    <property type="entry name" value="bHLHzip_SREBP_like"/>
    <property type="match status" value="1"/>
</dbReference>
<proteinExistence type="predicted"/>
<keyword evidence="1" id="KW-0175">Coiled coil</keyword>
<name>A0A8H7T6L5_9HELO</name>
<reference evidence="4" key="1">
    <citation type="submission" date="2021-02" db="EMBL/GenBank/DDBJ databases">
        <title>Genome sequence Cadophora malorum strain M34.</title>
        <authorList>
            <person name="Stefanovic E."/>
            <person name="Vu D."/>
            <person name="Scully C."/>
            <person name="Dijksterhuis J."/>
            <person name="Roader J."/>
            <person name="Houbraken J."/>
        </authorList>
    </citation>
    <scope>NUCLEOTIDE SEQUENCE</scope>
    <source>
        <strain evidence="4">M34</strain>
    </source>
</reference>
<dbReference type="InterPro" id="IPR036638">
    <property type="entry name" value="HLH_DNA-bd_sf"/>
</dbReference>
<keyword evidence="5" id="KW-1185">Reference proteome</keyword>
<feature type="region of interest" description="Disordered" evidence="2">
    <location>
        <begin position="124"/>
        <end position="187"/>
    </location>
</feature>
<comment type="caution">
    <text evidence="4">The sequence shown here is derived from an EMBL/GenBank/DDBJ whole genome shotgun (WGS) entry which is preliminary data.</text>
</comment>
<dbReference type="GO" id="GO:0046983">
    <property type="term" value="F:protein dimerization activity"/>
    <property type="evidence" value="ECO:0007669"/>
    <property type="project" value="InterPro"/>
</dbReference>
<feature type="domain" description="BHLH" evidence="3">
    <location>
        <begin position="180"/>
        <end position="234"/>
    </location>
</feature>